<dbReference type="PANTHER" id="PTHR22748">
    <property type="entry name" value="AP ENDONUCLEASE"/>
    <property type="match status" value="1"/>
</dbReference>
<dbReference type="GO" id="GO:0005634">
    <property type="term" value="C:nucleus"/>
    <property type="evidence" value="ECO:0007669"/>
    <property type="project" value="TreeGrafter"/>
</dbReference>
<evidence type="ECO:0000256" key="4">
    <source>
        <dbReference type="ARBA" id="ARBA00022723"/>
    </source>
</evidence>
<dbReference type="Gene3D" id="3.60.10.10">
    <property type="entry name" value="Endonuclease/exonuclease/phosphatase"/>
    <property type="match status" value="1"/>
</dbReference>
<feature type="active site" evidence="7">
    <location>
        <position position="273"/>
    </location>
</feature>
<evidence type="ECO:0000256" key="11">
    <source>
        <dbReference type="SAM" id="MobiDB-lite"/>
    </source>
</evidence>
<dbReference type="OrthoDB" id="498125at2759"/>
<dbReference type="GeneID" id="119745606"/>
<dbReference type="AlphaFoldDB" id="A0A914BR88"/>
<feature type="binding site" evidence="8">
    <location>
        <position position="312"/>
    </location>
    <ligand>
        <name>Mg(2+)</name>
        <dbReference type="ChEBI" id="CHEBI:18420"/>
        <label>1</label>
    </ligand>
</feature>
<feature type="region of interest" description="Disordered" evidence="11">
    <location>
        <begin position="91"/>
        <end position="140"/>
    </location>
</feature>
<dbReference type="InterPro" id="IPR036691">
    <property type="entry name" value="Endo/exonu/phosph_ase_sf"/>
</dbReference>
<comment type="cofactor">
    <cofactor evidence="8 10">
        <name>Mg(2+)</name>
        <dbReference type="ChEBI" id="CHEBI:18420"/>
    </cofactor>
    <cofactor evidence="8 10">
        <name>Mn(2+)</name>
        <dbReference type="ChEBI" id="CHEBI:29035"/>
    </cofactor>
    <text evidence="8 10">Probably binds two magnesium or manganese ions per subunit.</text>
</comment>
<dbReference type="GO" id="GO:0008311">
    <property type="term" value="F:double-stranded DNA 3'-5' DNA exonuclease activity"/>
    <property type="evidence" value="ECO:0007669"/>
    <property type="project" value="UniProtKB-EC"/>
</dbReference>
<dbReference type="PROSITE" id="PS51435">
    <property type="entry name" value="AP_NUCLEASE_F1_4"/>
    <property type="match status" value="1"/>
</dbReference>
<feature type="binding site" evidence="8">
    <location>
        <position position="410"/>
    </location>
    <ligand>
        <name>Mg(2+)</name>
        <dbReference type="ChEBI" id="CHEBI:18420"/>
        <label>1</label>
    </ligand>
</feature>
<evidence type="ECO:0000256" key="5">
    <source>
        <dbReference type="ARBA" id="ARBA00022801"/>
    </source>
</evidence>
<dbReference type="EnsemblMetazoa" id="XM_038222089.1">
    <property type="protein sequence ID" value="XP_038078017.1"/>
    <property type="gene ID" value="LOC119745606"/>
</dbReference>
<dbReference type="CDD" id="cd09087">
    <property type="entry name" value="Ape1-like_AP-endo"/>
    <property type="match status" value="1"/>
</dbReference>
<evidence type="ECO:0000256" key="6">
    <source>
        <dbReference type="ARBA" id="ARBA00022842"/>
    </source>
</evidence>
<dbReference type="CTD" id="328"/>
<organism evidence="13 14">
    <name type="scientific">Patiria miniata</name>
    <name type="common">Bat star</name>
    <name type="synonym">Asterina miniata</name>
    <dbReference type="NCBI Taxonomy" id="46514"/>
    <lineage>
        <taxon>Eukaryota</taxon>
        <taxon>Metazoa</taxon>
        <taxon>Echinodermata</taxon>
        <taxon>Eleutherozoa</taxon>
        <taxon>Asterozoa</taxon>
        <taxon>Asteroidea</taxon>
        <taxon>Valvatacea</taxon>
        <taxon>Valvatida</taxon>
        <taxon>Asterinidae</taxon>
        <taxon>Patiria</taxon>
    </lineage>
</organism>
<sequence>MFQEYAMIFGRRMLFFTNRIIFHQPSSSKWRQISSRGRRYSHVGQKQLTLALSSKSQLNRFLRLKIHEFENKKNPQIFSSSRLHWSDCFGKQDRSKTSTMPKRKSDTKSESEASPKKAKEETTKEKPAKKPKTDKNDANEAAIAALDVPETYTTDKKSAEGNEANLKIASWNVAGLKAWLKKDGISYIKKEDPDIFFIMETKIATESVPSDAKVEGYHTYWYGATAKKGYSGTGLYSKKKPVNVKYGIGVEKHDEEGRVITAEYDDFYFVGSYVPNSGRGLTRLDYRQEWDKDFNDYLAKLDETKPVIYCGDLNVAHEEIDLKNPKTNRNKTPGFADEEREGFTALLSKGFVDSFRQLYPDKEYAYSFWTYMGNCRAKNVGWRLDYFVISKRLVPKLCDTGMRTWIMGSDHCPVALHMAM</sequence>
<keyword evidence="14" id="KW-1185">Reference proteome</keyword>
<proteinExistence type="inferred from homology"/>
<dbReference type="EC" id="3.1.-.-" evidence="10"/>
<dbReference type="PROSITE" id="PS00728">
    <property type="entry name" value="AP_NUCLEASE_F1_3"/>
    <property type="match status" value="1"/>
</dbReference>
<dbReference type="PANTHER" id="PTHR22748:SF6">
    <property type="entry name" value="DNA-(APURINIC OR APYRIMIDINIC SITE) ENDONUCLEASE"/>
    <property type="match status" value="1"/>
</dbReference>
<keyword evidence="10" id="KW-0234">DNA repair</keyword>
<dbReference type="PROSITE" id="PS00727">
    <property type="entry name" value="AP_NUCLEASE_F1_2"/>
    <property type="match status" value="1"/>
</dbReference>
<dbReference type="OMA" id="GWRIDYY"/>
<feature type="compositionally biased region" description="Basic and acidic residues" evidence="11">
    <location>
        <begin position="103"/>
        <end position="138"/>
    </location>
</feature>
<dbReference type="GO" id="GO:0003906">
    <property type="term" value="F:DNA-(apurinic or apyrimidinic site) endonuclease activity"/>
    <property type="evidence" value="ECO:0007669"/>
    <property type="project" value="TreeGrafter"/>
</dbReference>
<evidence type="ECO:0000313" key="14">
    <source>
        <dbReference type="Proteomes" id="UP000887568"/>
    </source>
</evidence>
<dbReference type="Pfam" id="PF03372">
    <property type="entry name" value="Exo_endo_phos"/>
    <property type="match status" value="1"/>
</dbReference>
<dbReference type="RefSeq" id="XP_038078017.1">
    <property type="nucleotide sequence ID" value="XM_038222089.1"/>
</dbReference>
<dbReference type="Proteomes" id="UP000887568">
    <property type="component" value="Unplaced"/>
</dbReference>
<feature type="binding site" evidence="8">
    <location>
        <position position="172"/>
    </location>
    <ligand>
        <name>Mg(2+)</name>
        <dbReference type="ChEBI" id="CHEBI:18420"/>
        <label>1</label>
    </ligand>
</feature>
<keyword evidence="6 8" id="KW-0460">Magnesium</keyword>
<keyword evidence="5" id="KW-0378">Hydrolase</keyword>
<dbReference type="InterPro" id="IPR020848">
    <property type="entry name" value="AP_endonuclease_F1_CS"/>
</dbReference>
<dbReference type="SUPFAM" id="SSF56219">
    <property type="entry name" value="DNase I-like"/>
    <property type="match status" value="1"/>
</dbReference>
<comment type="catalytic activity">
    <reaction evidence="1">
        <text>Exonucleolytic cleavage in the 3'- to 5'-direction to yield nucleoside 5'-phosphates.</text>
        <dbReference type="EC" id="3.1.11.2"/>
    </reaction>
</comment>
<evidence type="ECO:0000256" key="3">
    <source>
        <dbReference type="ARBA" id="ARBA00007092"/>
    </source>
</evidence>
<evidence type="ECO:0000256" key="9">
    <source>
        <dbReference type="PIRSR" id="PIRSR604808-3"/>
    </source>
</evidence>
<accession>A0A914BR88</accession>
<evidence type="ECO:0000256" key="7">
    <source>
        <dbReference type="PIRSR" id="PIRSR604808-1"/>
    </source>
</evidence>
<dbReference type="GO" id="GO:0006284">
    <property type="term" value="P:base-excision repair"/>
    <property type="evidence" value="ECO:0007669"/>
    <property type="project" value="TreeGrafter"/>
</dbReference>
<feature type="binding site" evidence="8">
    <location>
        <position position="314"/>
    </location>
    <ligand>
        <name>Mg(2+)</name>
        <dbReference type="ChEBI" id="CHEBI:18420"/>
        <label>1</label>
    </ligand>
</feature>
<evidence type="ECO:0000256" key="1">
    <source>
        <dbReference type="ARBA" id="ARBA00000493"/>
    </source>
</evidence>
<keyword evidence="4 8" id="KW-0479">Metal-binding</keyword>
<comment type="cofactor">
    <cofactor evidence="2">
        <name>Mn(2+)</name>
        <dbReference type="ChEBI" id="CHEBI:29035"/>
    </cofactor>
</comment>
<dbReference type="NCBIfam" id="TIGR00633">
    <property type="entry name" value="xth"/>
    <property type="match status" value="1"/>
</dbReference>
<evidence type="ECO:0000256" key="8">
    <source>
        <dbReference type="PIRSR" id="PIRSR604808-2"/>
    </source>
</evidence>
<dbReference type="InterPro" id="IPR004808">
    <property type="entry name" value="AP_endonuc_1"/>
</dbReference>
<feature type="binding site" evidence="8">
    <location>
        <position position="411"/>
    </location>
    <ligand>
        <name>Mg(2+)</name>
        <dbReference type="ChEBI" id="CHEBI:18420"/>
        <label>1</label>
    </ligand>
</feature>
<dbReference type="NCBIfam" id="TIGR00195">
    <property type="entry name" value="exoDNase_III"/>
    <property type="match status" value="1"/>
</dbReference>
<evidence type="ECO:0000256" key="10">
    <source>
        <dbReference type="RuleBase" id="RU362131"/>
    </source>
</evidence>
<dbReference type="GO" id="GO:0003677">
    <property type="term" value="F:DNA binding"/>
    <property type="evidence" value="ECO:0007669"/>
    <property type="project" value="InterPro"/>
</dbReference>
<keyword evidence="10" id="KW-0227">DNA damage</keyword>
<reference evidence="13" key="1">
    <citation type="submission" date="2022-11" db="UniProtKB">
        <authorList>
            <consortium name="EnsemblMetazoa"/>
        </authorList>
    </citation>
    <scope>IDENTIFICATION</scope>
</reference>
<keyword evidence="8" id="KW-0464">Manganese</keyword>
<feature type="active site" description="Proton donor/acceptor" evidence="7">
    <location>
        <position position="312"/>
    </location>
</feature>
<feature type="site" description="Interaction with DNA substrate" evidence="9">
    <location>
        <position position="411"/>
    </location>
</feature>
<feature type="site" description="Transition state stabilizer" evidence="9">
    <location>
        <position position="314"/>
    </location>
</feature>
<evidence type="ECO:0000313" key="13">
    <source>
        <dbReference type="EnsemblMetazoa" id="XP_038078017.1"/>
    </source>
</evidence>
<comment type="similarity">
    <text evidence="3 10">Belongs to the DNA repair enzymes AP/ExoA family.</text>
</comment>
<name>A0A914BR88_PATMI</name>
<protein>
    <recommendedName>
        <fullName evidence="10">DNA-(apurinic or apyrimidinic site) endonuclease</fullName>
        <ecNumber evidence="10">3.1.-.-</ecNumber>
    </recommendedName>
</protein>
<feature type="active site" description="Proton acceptor" evidence="7">
    <location>
        <position position="411"/>
    </location>
</feature>
<evidence type="ECO:0000256" key="2">
    <source>
        <dbReference type="ARBA" id="ARBA00001936"/>
    </source>
</evidence>
<dbReference type="GO" id="GO:0046872">
    <property type="term" value="F:metal ion binding"/>
    <property type="evidence" value="ECO:0007669"/>
    <property type="project" value="UniProtKB-KW"/>
</dbReference>
<feature type="site" description="Important for catalytic activity" evidence="9">
    <location>
        <position position="385"/>
    </location>
</feature>
<feature type="domain" description="Endonuclease/exonuclease/phosphatase" evidence="12">
    <location>
        <begin position="169"/>
        <end position="411"/>
    </location>
</feature>
<dbReference type="InterPro" id="IPR005135">
    <property type="entry name" value="Endo/exonuclease/phosphatase"/>
</dbReference>
<evidence type="ECO:0000259" key="12">
    <source>
        <dbReference type="Pfam" id="PF03372"/>
    </source>
</evidence>
<feature type="binding site" evidence="8">
    <location>
        <position position="200"/>
    </location>
    <ligand>
        <name>Mg(2+)</name>
        <dbReference type="ChEBI" id="CHEBI:18420"/>
        <label>1</label>
    </ligand>
</feature>
<dbReference type="GO" id="GO:0008081">
    <property type="term" value="F:phosphoric diester hydrolase activity"/>
    <property type="evidence" value="ECO:0007669"/>
    <property type="project" value="TreeGrafter"/>
</dbReference>